<dbReference type="InterPro" id="IPR052215">
    <property type="entry name" value="Plant_ABCG"/>
</dbReference>
<feature type="domain" description="ABC transporter" evidence="12">
    <location>
        <begin position="29"/>
        <end position="273"/>
    </location>
</feature>
<evidence type="ECO:0000256" key="11">
    <source>
        <dbReference type="SAM" id="Phobius"/>
    </source>
</evidence>
<evidence type="ECO:0000256" key="8">
    <source>
        <dbReference type="ARBA" id="ARBA00022989"/>
    </source>
</evidence>
<dbReference type="Pfam" id="PF00005">
    <property type="entry name" value="ABC_tran"/>
    <property type="match status" value="1"/>
</dbReference>
<keyword evidence="5 11" id="KW-0812">Transmembrane</keyword>
<feature type="region of interest" description="Disordered" evidence="10">
    <location>
        <begin position="690"/>
        <end position="717"/>
    </location>
</feature>
<feature type="compositionally biased region" description="Pro residues" evidence="10">
    <location>
        <begin position="694"/>
        <end position="703"/>
    </location>
</feature>
<keyword evidence="3" id="KW-0813">Transport</keyword>
<evidence type="ECO:0000256" key="6">
    <source>
        <dbReference type="ARBA" id="ARBA00022741"/>
    </source>
</evidence>
<dbReference type="GO" id="GO:0005524">
    <property type="term" value="F:ATP binding"/>
    <property type="evidence" value="ECO:0007669"/>
    <property type="project" value="UniProtKB-KW"/>
</dbReference>
<protein>
    <submittedName>
        <fullName evidence="13">ABC transporter G family member 15</fullName>
    </submittedName>
</protein>
<feature type="transmembrane region" description="Helical" evidence="11">
    <location>
        <begin position="553"/>
        <end position="572"/>
    </location>
</feature>
<feature type="transmembrane region" description="Helical" evidence="11">
    <location>
        <begin position="452"/>
        <end position="485"/>
    </location>
</feature>
<evidence type="ECO:0000256" key="7">
    <source>
        <dbReference type="ARBA" id="ARBA00022840"/>
    </source>
</evidence>
<comment type="similarity">
    <text evidence="2">Belongs to the ABC transporter superfamily. ABCG family. Eye pigment precursor importer (TC 3.A.1.204) subfamily.</text>
</comment>
<dbReference type="FunFam" id="3.40.50.300:FF:000504">
    <property type="entry name" value="ABC transporter G family member 11"/>
    <property type="match status" value="1"/>
</dbReference>
<evidence type="ECO:0000256" key="10">
    <source>
        <dbReference type="SAM" id="MobiDB-lite"/>
    </source>
</evidence>
<dbReference type="InterPro" id="IPR003439">
    <property type="entry name" value="ABC_transporter-like_ATP-bd"/>
</dbReference>
<dbReference type="CDD" id="cd03213">
    <property type="entry name" value="ABCG_EPDR"/>
    <property type="match status" value="1"/>
</dbReference>
<name>A0AAV6LUB0_9ROSI</name>
<evidence type="ECO:0000259" key="12">
    <source>
        <dbReference type="PROSITE" id="PS50893"/>
    </source>
</evidence>
<dbReference type="Pfam" id="PF01061">
    <property type="entry name" value="ABC2_membrane"/>
    <property type="match status" value="1"/>
</dbReference>
<evidence type="ECO:0000313" key="13">
    <source>
        <dbReference type="EMBL" id="KAG6570404.1"/>
    </source>
</evidence>
<feature type="transmembrane region" description="Helical" evidence="11">
    <location>
        <begin position="412"/>
        <end position="432"/>
    </location>
</feature>
<dbReference type="GO" id="GO:0016020">
    <property type="term" value="C:membrane"/>
    <property type="evidence" value="ECO:0007669"/>
    <property type="project" value="UniProtKB-SubCell"/>
</dbReference>
<keyword evidence="8 11" id="KW-1133">Transmembrane helix</keyword>
<comment type="subcellular location">
    <subcellularLocation>
        <location evidence="1">Membrane</location>
        <topology evidence="1">Multi-pass membrane protein</topology>
    </subcellularLocation>
</comment>
<dbReference type="GO" id="GO:0009651">
    <property type="term" value="P:response to salt stress"/>
    <property type="evidence" value="ECO:0007669"/>
    <property type="project" value="UniProtKB-ARBA"/>
</dbReference>
<evidence type="ECO:0000256" key="1">
    <source>
        <dbReference type="ARBA" id="ARBA00004141"/>
    </source>
</evidence>
<feature type="transmembrane region" description="Helical" evidence="11">
    <location>
        <begin position="497"/>
        <end position="516"/>
    </location>
</feature>
<keyword evidence="7" id="KW-0067">ATP-binding</keyword>
<dbReference type="PROSITE" id="PS00211">
    <property type="entry name" value="ABC_TRANSPORTER_1"/>
    <property type="match status" value="1"/>
</dbReference>
<dbReference type="InterPro" id="IPR013525">
    <property type="entry name" value="ABC2_TM"/>
</dbReference>
<reference evidence="13 14" key="1">
    <citation type="journal article" date="2021" name="Hortic Res">
        <title>The domestication of Cucurbita argyrosperma as revealed by the genome of its wild relative.</title>
        <authorList>
            <person name="Barrera-Redondo J."/>
            <person name="Sanchez-de la Vega G."/>
            <person name="Aguirre-Liguori J.A."/>
            <person name="Castellanos-Morales G."/>
            <person name="Gutierrez-Guerrero Y.T."/>
            <person name="Aguirre-Dugua X."/>
            <person name="Aguirre-Planter E."/>
            <person name="Tenaillon M.I."/>
            <person name="Lira-Saade R."/>
            <person name="Eguiarte L.E."/>
        </authorList>
    </citation>
    <scope>NUCLEOTIDE SEQUENCE [LARGE SCALE GENOMIC DNA]</scope>
    <source>
        <strain evidence="13">JBR-2021</strain>
    </source>
</reference>
<keyword evidence="6" id="KW-0547">Nucleotide-binding</keyword>
<dbReference type="PANTHER" id="PTHR48042:SF18">
    <property type="entry name" value="ABC TRANSPORTER G FAMILY MEMBER 12"/>
    <property type="match status" value="1"/>
</dbReference>
<dbReference type="AlphaFoldDB" id="A0AAV6LUB0"/>
<dbReference type="PROSITE" id="PS50893">
    <property type="entry name" value="ABC_TRANSPORTER_2"/>
    <property type="match status" value="1"/>
</dbReference>
<evidence type="ECO:0000256" key="5">
    <source>
        <dbReference type="ARBA" id="ARBA00022692"/>
    </source>
</evidence>
<comment type="caution">
    <text evidence="13">The sequence shown here is derived from an EMBL/GenBank/DDBJ whole genome shotgun (WGS) entry which is preliminary data.</text>
</comment>
<dbReference type="Proteomes" id="UP000685013">
    <property type="component" value="Chromosome 20"/>
</dbReference>
<keyword evidence="4" id="KW-0597">Phosphoprotein</keyword>
<dbReference type="Pfam" id="PF19055">
    <property type="entry name" value="ABC2_membrane_7"/>
    <property type="match status" value="1"/>
</dbReference>
<gene>
    <name evidence="13" type="primary">ABCG15</name>
    <name evidence="13" type="ORF">SDJN03_29319</name>
</gene>
<feature type="transmembrane region" description="Helical" evidence="11">
    <location>
        <begin position="522"/>
        <end position="546"/>
    </location>
</feature>
<dbReference type="InterPro" id="IPR003593">
    <property type="entry name" value="AAA+_ATPase"/>
</dbReference>
<dbReference type="GO" id="GO:0140359">
    <property type="term" value="F:ABC-type transporter activity"/>
    <property type="evidence" value="ECO:0007669"/>
    <property type="project" value="InterPro"/>
</dbReference>
<evidence type="ECO:0000256" key="9">
    <source>
        <dbReference type="ARBA" id="ARBA00023136"/>
    </source>
</evidence>
<dbReference type="PANTHER" id="PTHR48042">
    <property type="entry name" value="ABC TRANSPORTER G FAMILY MEMBER 11"/>
    <property type="match status" value="1"/>
</dbReference>
<dbReference type="GO" id="GO:0016887">
    <property type="term" value="F:ATP hydrolysis activity"/>
    <property type="evidence" value="ECO:0007669"/>
    <property type="project" value="InterPro"/>
</dbReference>
<organism evidence="13 14">
    <name type="scientific">Cucurbita argyrosperma subsp. sororia</name>
    <dbReference type="NCBI Taxonomy" id="37648"/>
    <lineage>
        <taxon>Eukaryota</taxon>
        <taxon>Viridiplantae</taxon>
        <taxon>Streptophyta</taxon>
        <taxon>Embryophyta</taxon>
        <taxon>Tracheophyta</taxon>
        <taxon>Spermatophyta</taxon>
        <taxon>Magnoliopsida</taxon>
        <taxon>eudicotyledons</taxon>
        <taxon>Gunneridae</taxon>
        <taxon>Pentapetalae</taxon>
        <taxon>rosids</taxon>
        <taxon>fabids</taxon>
        <taxon>Cucurbitales</taxon>
        <taxon>Cucurbitaceae</taxon>
        <taxon>Cucurbiteae</taxon>
        <taxon>Cucurbita</taxon>
    </lineage>
</organism>
<feature type="transmembrane region" description="Helical" evidence="11">
    <location>
        <begin position="384"/>
        <end position="405"/>
    </location>
</feature>
<evidence type="ECO:0000256" key="4">
    <source>
        <dbReference type="ARBA" id="ARBA00022553"/>
    </source>
</evidence>
<proteinExistence type="inferred from homology"/>
<evidence type="ECO:0000256" key="3">
    <source>
        <dbReference type="ARBA" id="ARBA00022448"/>
    </source>
</evidence>
<accession>A0AAV6LUB0</accession>
<evidence type="ECO:0000313" key="14">
    <source>
        <dbReference type="Proteomes" id="UP000685013"/>
    </source>
</evidence>
<sequence>MEIHHHAGGTHSHAAADALRRGEERGTYLVWEDLTVMLPNFTDGPTKRLLNGLRGYAEPGRIMAIMGPSGSGKSTLLDTLAGRLSKNVVMSGNVFLNGKKRKLGNGDVAYVTQEDILLGTLTVKETISYSAQLRLPSSMTKDELNNIVEATILEMGLQDCADRLIGNWHLRGISGGEKKRLSVAVEILTRPRLLFLDEPTSGLDSASAFFVIQTLRNVARDGRTVVSSIHQPSSEVFALFDDLFLLSGGEAVYFGEAKMAVQFFAEANFPCPSRRNPSDHFLRCINSDFDIVTATLKGSLRIRDIPESSDPFMNLATAQIKSSLVEKYRSSQYASRVKARIREISTIEGLEVEDEKEGGASWFKQLSTLTRRSFVNMCRDVGYYWLRIIIYVIVSLCVGTIYFDVGTSYTAILARGACGGFITGFMTFMTIGGFPSFTEEMKMFYRERLNGYYGVTVFILSNFLSSLPFLVSISIVSGTITFYMVKYRPEFSRYMFFCLNIFGCISVIEGLMMVVASLVPNFLMGIITGAGIIGIMMMTSGFFRLLPDLPKPFWRYPISYLSYGSWALQGAYKNDLIGLEFEPMIPGMPKLSGEYVITNMYGIPLSHSKWWDLTGLMLLVLLYRILFFVVLKFKERASPFLRTIFAKKTLKHLQRRPSFRTMPSISSKRHQPLHSLSSQEAFSLFLTPALPESPSSPPPPPPPCEEKLSPPAPPPPEIITFITVMTELNYSN</sequence>
<feature type="non-terminal residue" evidence="13">
    <location>
        <position position="1"/>
    </location>
</feature>
<dbReference type="SMART" id="SM00382">
    <property type="entry name" value="AAA"/>
    <property type="match status" value="1"/>
</dbReference>
<evidence type="ECO:0000256" key="2">
    <source>
        <dbReference type="ARBA" id="ARBA00005814"/>
    </source>
</evidence>
<feature type="transmembrane region" description="Helical" evidence="11">
    <location>
        <begin position="610"/>
        <end position="631"/>
    </location>
</feature>
<dbReference type="InterPro" id="IPR017871">
    <property type="entry name" value="ABC_transporter-like_CS"/>
</dbReference>
<dbReference type="EMBL" id="JAGKQH010000020">
    <property type="protein sequence ID" value="KAG6570404.1"/>
    <property type="molecule type" value="Genomic_DNA"/>
</dbReference>
<keyword evidence="9 11" id="KW-0472">Membrane</keyword>
<keyword evidence="14" id="KW-1185">Reference proteome</keyword>
<dbReference type="InterPro" id="IPR043926">
    <property type="entry name" value="ABCG_dom"/>
</dbReference>